<reference evidence="3 4" key="1">
    <citation type="submission" date="2016-03" db="EMBL/GenBank/DDBJ databases">
        <title>Comparative genomics of Pseudogymnoascus destructans, the fungus causing white-nose syndrome of bats.</title>
        <authorList>
            <person name="Palmer J.M."/>
            <person name="Drees K.P."/>
            <person name="Foster J.T."/>
            <person name="Lindner D.L."/>
        </authorList>
    </citation>
    <scope>NUCLEOTIDE SEQUENCE [LARGE SCALE GENOMIC DNA]</scope>
    <source>
        <strain evidence="3 4">UAMH 10579</strain>
    </source>
</reference>
<dbReference type="STRING" id="342668.A0A2P2SX04"/>
<feature type="domain" description="Complex 1 LYR protein" evidence="2">
    <location>
        <begin position="17"/>
        <end position="75"/>
    </location>
</feature>
<name>A0A2P2SX04_9PEZI</name>
<dbReference type="Proteomes" id="UP000091956">
    <property type="component" value="Unassembled WGS sequence"/>
</dbReference>
<dbReference type="InterPro" id="IPR046896">
    <property type="entry name" value="Cup1-like_N"/>
</dbReference>
<evidence type="ECO:0000313" key="4">
    <source>
        <dbReference type="Proteomes" id="UP000091956"/>
    </source>
</evidence>
<feature type="compositionally biased region" description="Basic and acidic residues" evidence="1">
    <location>
        <begin position="280"/>
        <end position="293"/>
    </location>
</feature>
<gene>
    <name evidence="3" type="ORF">VE01_00212</name>
</gene>
<dbReference type="AlphaFoldDB" id="A0A2P2SX04"/>
<feature type="region of interest" description="Disordered" evidence="1">
    <location>
        <begin position="110"/>
        <end position="144"/>
    </location>
</feature>
<keyword evidence="4" id="KW-1185">Reference proteome</keyword>
<feature type="region of interest" description="Disordered" evidence="1">
    <location>
        <begin position="273"/>
        <end position="293"/>
    </location>
</feature>
<dbReference type="GeneID" id="28833598"/>
<protein>
    <recommendedName>
        <fullName evidence="2">Complex 1 LYR protein domain-containing protein</fullName>
    </recommendedName>
</protein>
<dbReference type="InterPro" id="IPR008011">
    <property type="entry name" value="Complex1_LYR_dom"/>
</dbReference>
<dbReference type="RefSeq" id="XP_018135121.1">
    <property type="nucleotide sequence ID" value="XM_018269744.2"/>
</dbReference>
<evidence type="ECO:0000313" key="3">
    <source>
        <dbReference type="EMBL" id="OBU01389.1"/>
    </source>
</evidence>
<sequence length="293" mass="33504">MPKQFVPHRRGPHRIACIALYRALLSTCRQIKVPASFNRGPVPPIKHIIRRQFRRNAHVTSGPLVVAALRVGYEAEELLHTATTGSGAAHSKILNLLRGVQAQGDAARLENAENPPLPPPPPKRKPEPYPGAIPVLEQRPLPKSQLTGRRQVPKLVSANLIPFMRFKKPQSEFLSRVLNDKIKLRQKRNDHLDRLGGLLDMGNWEQMWDEELGIAEEKHWSAATYREKLGVENALDKASEANAVLAKKMLAIVDEEQRLADIEKREWLREKRKRYRQRKRERDEADQGELPKF</sequence>
<proteinExistence type="predicted"/>
<accession>A0A2P2SX04</accession>
<evidence type="ECO:0000256" key="1">
    <source>
        <dbReference type="SAM" id="MobiDB-lite"/>
    </source>
</evidence>
<organism evidence="3 4">
    <name type="scientific">Pseudogymnoascus verrucosus</name>
    <dbReference type="NCBI Taxonomy" id="342668"/>
    <lineage>
        <taxon>Eukaryota</taxon>
        <taxon>Fungi</taxon>
        <taxon>Dikarya</taxon>
        <taxon>Ascomycota</taxon>
        <taxon>Pezizomycotina</taxon>
        <taxon>Leotiomycetes</taxon>
        <taxon>Thelebolales</taxon>
        <taxon>Thelebolaceae</taxon>
        <taxon>Pseudogymnoascus</taxon>
    </lineage>
</organism>
<evidence type="ECO:0000259" key="2">
    <source>
        <dbReference type="Pfam" id="PF05347"/>
    </source>
</evidence>
<dbReference type="Pfam" id="PF05347">
    <property type="entry name" value="Complex1_LYR"/>
    <property type="match status" value="1"/>
</dbReference>
<dbReference type="CDD" id="cd20273">
    <property type="entry name" value="Complex1_LYR_unchar"/>
    <property type="match status" value="1"/>
</dbReference>
<dbReference type="OrthoDB" id="3925971at2759"/>
<reference evidence="4" key="2">
    <citation type="journal article" date="2018" name="Nat. Commun.">
        <title>Extreme sensitivity to ultraviolet light in the fungal pathogen causing white-nose syndrome of bats.</title>
        <authorList>
            <person name="Palmer J.M."/>
            <person name="Drees K.P."/>
            <person name="Foster J.T."/>
            <person name="Lindner D.L."/>
        </authorList>
    </citation>
    <scope>NUCLEOTIDE SEQUENCE [LARGE SCALE GENOMIC DNA]</scope>
    <source>
        <strain evidence="4">UAMH 10579</strain>
    </source>
</reference>
<dbReference type="EMBL" id="KV460206">
    <property type="protein sequence ID" value="OBU01389.1"/>
    <property type="molecule type" value="Genomic_DNA"/>
</dbReference>